<feature type="compositionally biased region" description="Polar residues" evidence="2">
    <location>
        <begin position="111"/>
        <end position="121"/>
    </location>
</feature>
<feature type="region of interest" description="Disordered" evidence="2">
    <location>
        <begin position="1093"/>
        <end position="1152"/>
    </location>
</feature>
<protein>
    <recommendedName>
        <fullName evidence="3">COR domain-containing protein</fullName>
    </recommendedName>
</protein>
<dbReference type="Proteomes" id="UP000007799">
    <property type="component" value="Unassembled WGS sequence"/>
</dbReference>
<dbReference type="InterPro" id="IPR035994">
    <property type="entry name" value="Nucleoside_phosphorylase_sf"/>
</dbReference>
<dbReference type="GO" id="GO:0009116">
    <property type="term" value="P:nucleoside metabolic process"/>
    <property type="evidence" value="ECO:0007669"/>
    <property type="project" value="InterPro"/>
</dbReference>
<dbReference type="KEGG" id="sre:PTSG_02681"/>
<dbReference type="InParanoid" id="F2U300"/>
<evidence type="ECO:0000256" key="1">
    <source>
        <dbReference type="ARBA" id="ARBA00022737"/>
    </source>
</evidence>
<dbReference type="eggNOG" id="ENOG502S0Y0">
    <property type="taxonomic scope" value="Eukaryota"/>
</dbReference>
<keyword evidence="5" id="KW-1185">Reference proteome</keyword>
<dbReference type="Gene3D" id="3.40.50.300">
    <property type="entry name" value="P-loop containing nucleotide triphosphate hydrolases"/>
    <property type="match status" value="1"/>
</dbReference>
<feature type="region of interest" description="Disordered" evidence="2">
    <location>
        <begin position="76"/>
        <end position="121"/>
    </location>
</feature>
<dbReference type="SUPFAM" id="SSF52540">
    <property type="entry name" value="P-loop containing nucleoside triphosphate hydrolases"/>
    <property type="match status" value="1"/>
</dbReference>
<evidence type="ECO:0000259" key="3">
    <source>
        <dbReference type="Pfam" id="PF16095"/>
    </source>
</evidence>
<dbReference type="InterPro" id="IPR027417">
    <property type="entry name" value="P-loop_NTPase"/>
</dbReference>
<dbReference type="PANTHER" id="PTHR47679">
    <property type="entry name" value="PROTEIN TORNADO 1"/>
    <property type="match status" value="1"/>
</dbReference>
<dbReference type="GO" id="GO:0003824">
    <property type="term" value="F:catalytic activity"/>
    <property type="evidence" value="ECO:0007669"/>
    <property type="project" value="InterPro"/>
</dbReference>
<keyword evidence="1" id="KW-0677">Repeat</keyword>
<feature type="compositionally biased region" description="Low complexity" evidence="2">
    <location>
        <begin position="1111"/>
        <end position="1135"/>
    </location>
</feature>
<dbReference type="PANTHER" id="PTHR47679:SF2">
    <property type="entry name" value="C-TERMINAL OF ROC (COR) DOMAIN-CONTAINING PROTEIN"/>
    <property type="match status" value="1"/>
</dbReference>
<sequence>MLVGGGHSGKTTTLHSLMGDDFREDKARVIGTDKLDRSVVVTSMDICNWQPLTHDISEFVRTLSYTALQRTIDQQQQLKEQVQPAEGHGMQDDKPRPSFSLSLKHERSHHTSTTQASRCCPTASTEEIEKAIKGMNIYLPIEASKPGVTFKVFDLGGQSTFHIFYPFFFTKYAVYLLVFSMEDLLHQDESKRAEAWEFMEHWLSSLHLHAKGAPILIVGTFADKINERKQHEGISRDIYSRLRHNPAFPGVIHNDKHGLWFWPVDNTKSIRDPMIQDLRQTISSTALAQEYVSQEVAVPYLHLYDKLNAIARDEKRPLLTFDEVVQIARTCGLPTCEETRACLQFLHLYSMVLYYDHVPGMEDYVILSPQWAVDTMTRVIRNFDLHRDVRDGEARAVGAQVWDDLVDRGILHRRLLDVLWKELGGDMIEPFICLMKHYGLCMEYTTPTVQLPSHQQQHQHHQQYLVPAVLPMTIRHNTSTVASVSLSTTAAQQVNPYVGYEEKTAFIAFSLKPFKRSASVRVEDAQQASFLPEALFTVVLAHVMAHAQHGASQAPKLSRTHAICFMESTKLELQLVPAVGGIKMKITSAQPRAMLHMLHTMISEAARERYPELKSSLLVPFDAKTLLFFEDVLHHHKSKQDMWVHEQLLSPDDLITKYDPLLPVLGLQDKYDVFISYRLEEVFALLSAIANLQGAQNRLKVRADACDILPTPLLRRTTLNALAQSTVVCPVISVSSIEQIVKDCHDGKPSELLLEWTAILSMKDLVRGDDSAAAQKLRLRTVIPIIVAAPSHRSDDAAVPASHEIVVVMQRAAAQLPDTSHDPTMTTLTSEWNVGVQLPSNLPTPHVVVTELMGRAEAAAVPVLQSQHDDFATNIERYLLIIMDSVQEHGQSECDIDAPVDMTIQDLIRGLTDTVPEDDPLGLPFFHADSRLKCLLECAERSLGPDKEVCTRIRQRQQILAQLDGQAGSSSAEDQSAHGLPGFVPRVPLLSCFLLLALFFVFGYGELWDLSPGDIVKLASACGFRGRNLSGPDLIYKLESHVPENESYPYLSPKSTMQTLLEIAQDSLGVEGAEPRLCLLLIRWQEVSGLRPQPRAEPEVVVNPPRLEPRQPAAHQPPQAASAEVPPQPQRQVVEQAEEDTSQTSPLHTAPPQQLLEFIENEIVNLESQDRAKLANECRLDSTLKPAELVHKLKTTRIGRYPILSGDGDMDPLLAAVERALPRDHLLEKLIQLWQVAADKKPGDRDELATALLTQFCPFQVPAETAPPVVIVCAKPYEFEAMNRALARLADVRRHPSSIGHNFESGYRGEERLPFNRYDFIMRKRGKSIPITVSRFTAKLQGPVECGIHAGQVITTLKPSHMGMIGVCGGHRLGDIIIATEAKDARAGRMVISADDALESVDPVAYDPDFQGYLQRYVFKRAKRHEVTSTWTGSGVVADHLANTFHPTSSANVHKESVLHTYPQVREDCAGLVQLDEGLDMEAFPFFKAIHMANDSKAYDITALPVMKAVSDTSVLALGEGSDAALQERQDTNDSVFCQALGLDLAEFKRQKQTAQQDPKLHEKRRRRFRTIAAAKAAAVMADFLDQAPFLRK</sequence>
<gene>
    <name evidence="4" type="ORF">PTSG_02681</name>
</gene>
<dbReference type="RefSeq" id="XP_004996177.1">
    <property type="nucleotide sequence ID" value="XM_004996120.1"/>
</dbReference>
<dbReference type="Pfam" id="PF08477">
    <property type="entry name" value="Roc"/>
    <property type="match status" value="1"/>
</dbReference>
<evidence type="ECO:0000256" key="2">
    <source>
        <dbReference type="SAM" id="MobiDB-lite"/>
    </source>
</evidence>
<organism evidence="5">
    <name type="scientific">Salpingoeca rosetta (strain ATCC 50818 / BSB-021)</name>
    <dbReference type="NCBI Taxonomy" id="946362"/>
    <lineage>
        <taxon>Eukaryota</taxon>
        <taxon>Choanoflagellata</taxon>
        <taxon>Craspedida</taxon>
        <taxon>Salpingoecidae</taxon>
        <taxon>Salpingoeca</taxon>
    </lineage>
</organism>
<name>F2U300_SALR5</name>
<dbReference type="InterPro" id="IPR032171">
    <property type="entry name" value="COR-A"/>
</dbReference>
<evidence type="ECO:0000313" key="4">
    <source>
        <dbReference type="EMBL" id="EGD81994.1"/>
    </source>
</evidence>
<reference evidence="4" key="1">
    <citation type="submission" date="2009-08" db="EMBL/GenBank/DDBJ databases">
        <title>Annotation of Salpingoeca rosetta.</title>
        <authorList>
            <consortium name="The Broad Institute Genome Sequencing Platform"/>
            <person name="Russ C."/>
            <person name="Cuomo C."/>
            <person name="Burger G."/>
            <person name="Gray M.W."/>
            <person name="Holland P.W.H."/>
            <person name="King N."/>
            <person name="Lang F.B.F."/>
            <person name="Roger A.J."/>
            <person name="Ruiz-Trillo I."/>
            <person name="Young S.K."/>
            <person name="Zeng Q."/>
            <person name="Gargeya S."/>
            <person name="Alvarado L."/>
            <person name="Berlin A."/>
            <person name="Chapman S.B."/>
            <person name="Chen Z."/>
            <person name="Freedman E."/>
            <person name="Gellesch M."/>
            <person name="Goldberg J."/>
            <person name="Griggs A."/>
            <person name="Gujja S."/>
            <person name="Heilman E."/>
            <person name="Heiman D."/>
            <person name="Howarth C."/>
            <person name="Mehta T."/>
            <person name="Neiman D."/>
            <person name="Pearson M."/>
            <person name="Roberts A."/>
            <person name="Saif S."/>
            <person name="Shea T."/>
            <person name="Shenoy N."/>
            <person name="Sisk P."/>
            <person name="Stolte C."/>
            <person name="Sykes S."/>
            <person name="White J."/>
            <person name="Yandava C."/>
            <person name="Haas B."/>
            <person name="Nusbaum C."/>
            <person name="Birren B."/>
        </authorList>
    </citation>
    <scope>NUCLEOTIDE SEQUENCE [LARGE SCALE GENOMIC DNA]</scope>
    <source>
        <strain evidence="4">ATCC 50818</strain>
    </source>
</reference>
<dbReference type="InterPro" id="IPR036388">
    <property type="entry name" value="WH-like_DNA-bd_sf"/>
</dbReference>
<dbReference type="Gene3D" id="3.40.50.1580">
    <property type="entry name" value="Nucleoside phosphorylase domain"/>
    <property type="match status" value="1"/>
</dbReference>
<accession>F2U300</accession>
<feature type="domain" description="COR" evidence="3">
    <location>
        <begin position="299"/>
        <end position="470"/>
    </location>
</feature>
<dbReference type="GeneID" id="16076764"/>
<evidence type="ECO:0000313" key="5">
    <source>
        <dbReference type="Proteomes" id="UP000007799"/>
    </source>
</evidence>
<dbReference type="SUPFAM" id="SSF53167">
    <property type="entry name" value="Purine and uridine phosphorylases"/>
    <property type="match status" value="1"/>
</dbReference>
<dbReference type="Pfam" id="PF16095">
    <property type="entry name" value="COR-A"/>
    <property type="match status" value="1"/>
</dbReference>
<dbReference type="Gene3D" id="1.10.10.10">
    <property type="entry name" value="Winged helix-like DNA-binding domain superfamily/Winged helix DNA-binding domain"/>
    <property type="match status" value="1"/>
</dbReference>
<proteinExistence type="predicted"/>
<dbReference type="STRING" id="946362.F2U300"/>
<dbReference type="EMBL" id="GL832960">
    <property type="protein sequence ID" value="EGD81994.1"/>
    <property type="molecule type" value="Genomic_DNA"/>
</dbReference>